<feature type="compositionally biased region" description="Low complexity" evidence="1">
    <location>
        <begin position="96"/>
        <end position="105"/>
    </location>
</feature>
<dbReference type="Proteomes" id="UP000034947">
    <property type="component" value="Unassembled WGS sequence"/>
</dbReference>
<organism evidence="2 3">
    <name type="scientific">Aspergillus ochraceoroseus</name>
    <dbReference type="NCBI Taxonomy" id="138278"/>
    <lineage>
        <taxon>Eukaryota</taxon>
        <taxon>Fungi</taxon>
        <taxon>Dikarya</taxon>
        <taxon>Ascomycota</taxon>
        <taxon>Pezizomycotina</taxon>
        <taxon>Eurotiomycetes</taxon>
        <taxon>Eurotiomycetidae</taxon>
        <taxon>Eurotiales</taxon>
        <taxon>Aspergillaceae</taxon>
        <taxon>Aspergillus</taxon>
        <taxon>Aspergillus subgen. Nidulantes</taxon>
    </lineage>
</organism>
<sequence length="133" mass="14917">MSDADQGWKPNRRPQSTMAQAFSTALDSAFSLDSDVDYLSQTIDQKKFQMIIQNRELEELQVKIRDAEKRLKARQSLILDGSSRPADAQQEGGYQSTESASSATSPTDMAGQYSSGDEQRPQDREDREQGRHS</sequence>
<dbReference type="VEuPathDB" id="FungiDB:P175DRAFT_0510751"/>
<proteinExistence type="predicted"/>
<evidence type="ECO:0000313" key="3">
    <source>
        <dbReference type="Proteomes" id="UP000034947"/>
    </source>
</evidence>
<dbReference type="AlphaFoldDB" id="A0A0F8UTW2"/>
<comment type="caution">
    <text evidence="2">The sequence shown here is derived from an EMBL/GenBank/DDBJ whole genome shotgun (WGS) entry which is preliminary data.</text>
</comment>
<feature type="compositionally biased region" description="Basic and acidic residues" evidence="1">
    <location>
        <begin position="117"/>
        <end position="133"/>
    </location>
</feature>
<protein>
    <submittedName>
        <fullName evidence="2">Uncharacterized protein</fullName>
    </submittedName>
</protein>
<keyword evidence="3" id="KW-1185">Reference proteome</keyword>
<dbReference type="OrthoDB" id="5408734at2759"/>
<gene>
    <name evidence="2" type="ORF">AOCH_000345</name>
</gene>
<name>A0A0F8UTW2_9EURO</name>
<evidence type="ECO:0000313" key="2">
    <source>
        <dbReference type="EMBL" id="KKK14221.1"/>
    </source>
</evidence>
<dbReference type="EMBL" id="JYKN01003046">
    <property type="protein sequence ID" value="KKK14221.1"/>
    <property type="molecule type" value="Genomic_DNA"/>
</dbReference>
<feature type="region of interest" description="Disordered" evidence="1">
    <location>
        <begin position="76"/>
        <end position="133"/>
    </location>
</feature>
<reference evidence="2 3" key="1">
    <citation type="submission" date="2015-02" db="EMBL/GenBank/DDBJ databases">
        <title>Draft Genome Sequences of Two Closely-Related Aflatoxigenic Aspergillus Species Obtained from the Cote d'Ivoire.</title>
        <authorList>
            <person name="Moore G.G."/>
            <person name="Beltz S.B."/>
            <person name="Mack B.M."/>
        </authorList>
    </citation>
    <scope>NUCLEOTIDE SEQUENCE [LARGE SCALE GENOMIC DNA]</scope>
    <source>
        <strain evidence="2 3">SRRC1432</strain>
    </source>
</reference>
<accession>A0A0F8UTW2</accession>
<evidence type="ECO:0000256" key="1">
    <source>
        <dbReference type="SAM" id="MobiDB-lite"/>
    </source>
</evidence>